<evidence type="ECO:0000313" key="2">
    <source>
        <dbReference type="Proteomes" id="UP001377567"/>
    </source>
</evidence>
<accession>A0AAV5SCR4</accession>
<sequence length="370" mass="42695">MREVRKPDSPGKKFKTHEAQVKDILDVLETLPKDELSSGDVSLAQAYLEMVKRRTLKCSNDTRRLVREEEMPSPASKRQKVPDFPPNYAAEFSNMAKETGMLGMARLGGNADWSDRQESSDEYFETDLEVTGSDHLGYYLTIRTRRYGTVRFHHDLPGFIEPLKQAVWRFPQDFPKWCVTVSDYIDECQLDNVILGDKLTTDEEEAVRILLERAIEVFHQLRLNTNVRGSRLFAKLKQKAASYFTRSQKDTEWEKILADETLGDPSNFINKINCLRFMEECTENKSEQVVTDHFISRQLLGSLCPSFSKAVIDGLPKDTAWWQRSRGEIHAEIVKYLDEQPFYDEDTSKTCAFCHSTFHSRPNCPLEPES</sequence>
<organism evidence="1 2">
    <name type="scientific">Maudiozyma humilis</name>
    <name type="common">Sour dough yeast</name>
    <name type="synonym">Kazachstania humilis</name>
    <dbReference type="NCBI Taxonomy" id="51915"/>
    <lineage>
        <taxon>Eukaryota</taxon>
        <taxon>Fungi</taxon>
        <taxon>Dikarya</taxon>
        <taxon>Ascomycota</taxon>
        <taxon>Saccharomycotina</taxon>
        <taxon>Saccharomycetes</taxon>
        <taxon>Saccharomycetales</taxon>
        <taxon>Saccharomycetaceae</taxon>
        <taxon>Maudiozyma</taxon>
    </lineage>
</organism>
<comment type="caution">
    <text evidence="1">The sequence shown here is derived from an EMBL/GenBank/DDBJ whole genome shotgun (WGS) entry which is preliminary data.</text>
</comment>
<evidence type="ECO:0000313" key="1">
    <source>
        <dbReference type="EMBL" id="GMM59212.1"/>
    </source>
</evidence>
<dbReference type="Proteomes" id="UP001377567">
    <property type="component" value="Unassembled WGS sequence"/>
</dbReference>
<dbReference type="AlphaFoldDB" id="A0AAV5SCR4"/>
<name>A0AAV5SCR4_MAUHU</name>
<proteinExistence type="predicted"/>
<keyword evidence="2" id="KW-1185">Reference proteome</keyword>
<reference evidence="1 2" key="1">
    <citation type="journal article" date="2023" name="Elife">
        <title>Identification of key yeast species and microbe-microbe interactions impacting larval growth of Drosophila in the wild.</title>
        <authorList>
            <person name="Mure A."/>
            <person name="Sugiura Y."/>
            <person name="Maeda R."/>
            <person name="Honda K."/>
            <person name="Sakurai N."/>
            <person name="Takahashi Y."/>
            <person name="Watada M."/>
            <person name="Katoh T."/>
            <person name="Gotoh A."/>
            <person name="Gotoh Y."/>
            <person name="Taniguchi I."/>
            <person name="Nakamura K."/>
            <person name="Hayashi T."/>
            <person name="Katayama T."/>
            <person name="Uemura T."/>
            <person name="Hattori Y."/>
        </authorList>
    </citation>
    <scope>NUCLEOTIDE SEQUENCE [LARGE SCALE GENOMIC DNA]</scope>
    <source>
        <strain evidence="1 2">KH-74</strain>
    </source>
</reference>
<protein>
    <submittedName>
        <fullName evidence="1">Uncharacterized protein</fullName>
    </submittedName>
</protein>
<gene>
    <name evidence="1" type="ORF">DAKH74_058290</name>
</gene>
<dbReference type="EMBL" id="BTGD01000027">
    <property type="protein sequence ID" value="GMM59212.1"/>
    <property type="molecule type" value="Genomic_DNA"/>
</dbReference>